<evidence type="ECO:0000313" key="1">
    <source>
        <dbReference type="EMBL" id="UPL21107.1"/>
    </source>
</evidence>
<sequence>MAVPVHKQPAAITGWLFVFVLAIDDWWLVVGGWWLVVGGWWLVTTILKPLLA</sequence>
<organism evidence="1 2">
    <name type="scientific">Alcaligenes faecalis</name>
    <dbReference type="NCBI Taxonomy" id="511"/>
    <lineage>
        <taxon>Bacteria</taxon>
        <taxon>Pseudomonadati</taxon>
        <taxon>Pseudomonadota</taxon>
        <taxon>Betaproteobacteria</taxon>
        <taxon>Burkholderiales</taxon>
        <taxon>Alcaligenaceae</taxon>
        <taxon>Alcaligenes</taxon>
    </lineage>
</organism>
<gene>
    <name evidence="1" type="ORF">MXF72_17225</name>
</gene>
<name>A0AAE9KMX0_ALCFA</name>
<accession>A0AAE9KMX0</accession>
<proteinExistence type="predicted"/>
<dbReference type="Proteomes" id="UP000830925">
    <property type="component" value="Chromosome"/>
</dbReference>
<evidence type="ECO:0000313" key="2">
    <source>
        <dbReference type="Proteomes" id="UP000830925"/>
    </source>
</evidence>
<reference evidence="1" key="1">
    <citation type="submission" date="2022-04" db="EMBL/GenBank/DDBJ databases">
        <title>Genomic mining of Alcaligenes faecalis D334 producing ectoin and derivatives.</title>
        <authorList>
            <person name="Doan V.T."/>
            <person name="Quach N.T."/>
            <person name="Vu T.-H.-N."/>
            <person name="Phi Q.-T."/>
        </authorList>
    </citation>
    <scope>NUCLEOTIDE SEQUENCE</scope>
    <source>
        <strain evidence="1">D334</strain>
    </source>
</reference>
<dbReference type="EMBL" id="CP095873">
    <property type="protein sequence ID" value="UPL21107.1"/>
    <property type="molecule type" value="Genomic_DNA"/>
</dbReference>
<protein>
    <submittedName>
        <fullName evidence="1">Uncharacterized protein</fullName>
    </submittedName>
</protein>
<dbReference type="RefSeq" id="WP_247966084.1">
    <property type="nucleotide sequence ID" value="NZ_CP095873.1"/>
</dbReference>
<dbReference type="AlphaFoldDB" id="A0AAE9KMX0"/>